<reference evidence="2" key="1">
    <citation type="submission" date="2021-03" db="EMBL/GenBank/DDBJ databases">
        <title>Draft genome sequence of rust myrtle Austropuccinia psidii MF-1, a brazilian biotype.</title>
        <authorList>
            <person name="Quecine M.C."/>
            <person name="Pachon D.M.R."/>
            <person name="Bonatelli M.L."/>
            <person name="Correr F.H."/>
            <person name="Franceschini L.M."/>
            <person name="Leite T.F."/>
            <person name="Margarido G.R.A."/>
            <person name="Almeida C.A."/>
            <person name="Ferrarezi J.A."/>
            <person name="Labate C.A."/>
        </authorList>
    </citation>
    <scope>NUCLEOTIDE SEQUENCE</scope>
    <source>
        <strain evidence="2">MF-1</strain>
    </source>
</reference>
<proteinExistence type="predicted"/>
<evidence type="ECO:0000256" key="1">
    <source>
        <dbReference type="SAM" id="MobiDB-lite"/>
    </source>
</evidence>
<accession>A0A9Q3D508</accession>
<organism evidence="2 3">
    <name type="scientific">Austropuccinia psidii MF-1</name>
    <dbReference type="NCBI Taxonomy" id="1389203"/>
    <lineage>
        <taxon>Eukaryota</taxon>
        <taxon>Fungi</taxon>
        <taxon>Dikarya</taxon>
        <taxon>Basidiomycota</taxon>
        <taxon>Pucciniomycotina</taxon>
        <taxon>Pucciniomycetes</taxon>
        <taxon>Pucciniales</taxon>
        <taxon>Sphaerophragmiaceae</taxon>
        <taxon>Austropuccinia</taxon>
    </lineage>
</organism>
<dbReference type="Proteomes" id="UP000765509">
    <property type="component" value="Unassembled WGS sequence"/>
</dbReference>
<evidence type="ECO:0000313" key="2">
    <source>
        <dbReference type="EMBL" id="MBW0496969.1"/>
    </source>
</evidence>
<dbReference type="EMBL" id="AVOT02013921">
    <property type="protein sequence ID" value="MBW0496969.1"/>
    <property type="molecule type" value="Genomic_DNA"/>
</dbReference>
<comment type="caution">
    <text evidence="2">The sequence shown here is derived from an EMBL/GenBank/DDBJ whole genome shotgun (WGS) entry which is preliminary data.</text>
</comment>
<gene>
    <name evidence="2" type="ORF">O181_036684</name>
</gene>
<feature type="region of interest" description="Disordered" evidence="1">
    <location>
        <begin position="104"/>
        <end position="124"/>
    </location>
</feature>
<feature type="compositionally biased region" description="Basic and acidic residues" evidence="1">
    <location>
        <begin position="34"/>
        <end position="45"/>
    </location>
</feature>
<feature type="compositionally biased region" description="Basic and acidic residues" evidence="1">
    <location>
        <begin position="1"/>
        <end position="21"/>
    </location>
</feature>
<feature type="region of interest" description="Disordered" evidence="1">
    <location>
        <begin position="1"/>
        <end position="91"/>
    </location>
</feature>
<protein>
    <submittedName>
        <fullName evidence="2">Uncharacterized protein</fullName>
    </submittedName>
</protein>
<name>A0A9Q3D508_9BASI</name>
<feature type="compositionally biased region" description="Polar residues" evidence="1">
    <location>
        <begin position="66"/>
        <end position="76"/>
    </location>
</feature>
<evidence type="ECO:0000313" key="3">
    <source>
        <dbReference type="Proteomes" id="UP000765509"/>
    </source>
</evidence>
<dbReference type="AlphaFoldDB" id="A0A9Q3D508"/>
<keyword evidence="3" id="KW-1185">Reference proteome</keyword>
<sequence length="124" mass="14101">MTPVHLRELELPKNKPEERAGLFRSRGSGFGQNRECKDIQGDHAHTPINLPFQQKTQTRGLDKHGSSTSDPSNPQRTVPMENAKQDSQSTFTLGRIWGNLPEDMSQRDLFQRPYGKSQILESQQ</sequence>